<name>A0A0M3AUY2_9SPHN</name>
<reference evidence="2 3" key="1">
    <citation type="submission" date="2015-04" db="EMBL/GenBank/DDBJ databases">
        <title>Genome sequence of aromatic hydrocarbons-degrading Sphingobium chungbukense DJ77.</title>
        <authorList>
            <person name="Kim Y.-C."/>
            <person name="Chae J.-C."/>
        </authorList>
    </citation>
    <scope>NUCLEOTIDE SEQUENCE [LARGE SCALE GENOMIC DNA]</scope>
    <source>
        <strain evidence="2 3">DJ77</strain>
    </source>
</reference>
<dbReference type="EMBL" id="LBIC01000003">
    <property type="protein sequence ID" value="KKW92696.1"/>
    <property type="molecule type" value="Genomic_DNA"/>
</dbReference>
<keyword evidence="3" id="KW-1185">Reference proteome</keyword>
<evidence type="ECO:0000313" key="3">
    <source>
        <dbReference type="Proteomes" id="UP000033874"/>
    </source>
</evidence>
<protein>
    <submittedName>
        <fullName evidence="2">Uncharacterized protein</fullName>
    </submittedName>
</protein>
<gene>
    <name evidence="2" type="ORF">YP76_07120</name>
</gene>
<dbReference type="PROSITE" id="PS51318">
    <property type="entry name" value="TAT"/>
    <property type="match status" value="1"/>
</dbReference>
<keyword evidence="1" id="KW-0732">Signal</keyword>
<dbReference type="STRING" id="56193.YP76_07120"/>
<dbReference type="Proteomes" id="UP000033874">
    <property type="component" value="Unassembled WGS sequence"/>
</dbReference>
<dbReference type="AlphaFoldDB" id="A0A0M3AUY2"/>
<accession>A0A0M3AUY2</accession>
<dbReference type="PATRIC" id="fig|56193.3.peg.1475"/>
<organism evidence="2 3">
    <name type="scientific">Sphingobium chungbukense</name>
    <dbReference type="NCBI Taxonomy" id="56193"/>
    <lineage>
        <taxon>Bacteria</taxon>
        <taxon>Pseudomonadati</taxon>
        <taxon>Pseudomonadota</taxon>
        <taxon>Alphaproteobacteria</taxon>
        <taxon>Sphingomonadales</taxon>
        <taxon>Sphingomonadaceae</taxon>
        <taxon>Sphingobium</taxon>
    </lineage>
</organism>
<dbReference type="InterPro" id="IPR006311">
    <property type="entry name" value="TAT_signal"/>
</dbReference>
<feature type="chain" id="PRO_5005650648" evidence="1">
    <location>
        <begin position="25"/>
        <end position="99"/>
    </location>
</feature>
<dbReference type="RefSeq" id="WP_046762912.1">
    <property type="nucleotide sequence ID" value="NZ_LBIC01000003.1"/>
</dbReference>
<evidence type="ECO:0000256" key="1">
    <source>
        <dbReference type="SAM" id="SignalP"/>
    </source>
</evidence>
<sequence>MTDRRSFITAALAAPIVIAAPALARPADPVDRYYAATDAVNANRMSDEDYTQVIVELDQWEPSTQRDLLRKFIAQYEEGGTPAIEYRLQMVEQAKRLIS</sequence>
<comment type="caution">
    <text evidence="2">The sequence shown here is derived from an EMBL/GenBank/DDBJ whole genome shotgun (WGS) entry which is preliminary data.</text>
</comment>
<proteinExistence type="predicted"/>
<evidence type="ECO:0000313" key="2">
    <source>
        <dbReference type="EMBL" id="KKW92696.1"/>
    </source>
</evidence>
<feature type="signal peptide" evidence="1">
    <location>
        <begin position="1"/>
        <end position="24"/>
    </location>
</feature>